<dbReference type="EnsemblMetazoa" id="AMIN005593-RA">
    <property type="protein sequence ID" value="AMIN005593-PA"/>
    <property type="gene ID" value="AMIN005593"/>
</dbReference>
<sequence>MLKPARFLSALVRRTITQSCYKRVHVTGNAAVKKFVDSENDYASAILRNVVLKRSVELPVTAHEIPADMEQILKTHDVWCNGDPERVLLLLRHIVASIGHTCDGTSPLEDVRFTEFITTFVKLVPTFSDTQLSQALETLAALEEIKSIYEPNYLILWSTLDSECLERVANWNVDQLLHFADQWYPLRLVKQGKFVNKAIWKISNRLRKLPPDQLLRTVFYINLTRVPVENMMDIETNFHQNFDAFSIDNIAVLCMGFFKTETPIRNSELLEKIYHQLTTQLATVEDIALTAILKLLRYSSRIPNVSSMERLLDALVPEIPRLSSLACLHVALLGSDIHVCHRETLTLIVEKFLQNIDNLRLKDAERMAFVLAHGNISLKDNRDMLLLRAILANIPNRVAEIVQYPRCYISLLHFLSLRNIYDTAYISAAFERRFLQLAYSKNIGGAGREAVALDAFAAINMADGEYRGNRFPDNAFRLVCKLTQDYLPNPKYKLTKSDRMLLDIQTTFSAIWKVPCQILHLLPHYQRPDILFCFDERSRKVVAVGDTSEDGVPNTHDIMKRENVLGERSCDSNLRLVAIVVGSWNCYVRNDRRRTGGYEMKLTQLRKLNYETIEIPWYEWPVYSRDDMRKYLETKLSPFLSKARKREMIK</sequence>
<reference evidence="2" key="2">
    <citation type="submission" date="2020-05" db="UniProtKB">
        <authorList>
            <consortium name="EnsemblMetazoa"/>
        </authorList>
    </citation>
    <scope>IDENTIFICATION</scope>
    <source>
        <strain evidence="2">MINIMUS1</strain>
    </source>
</reference>
<dbReference type="InterPro" id="IPR013584">
    <property type="entry name" value="RAP"/>
</dbReference>
<dbReference type="SMART" id="SM00952">
    <property type="entry name" value="RAP"/>
    <property type="match status" value="1"/>
</dbReference>
<proteinExistence type="predicted"/>
<dbReference type="AlphaFoldDB" id="A0A182W5H7"/>
<keyword evidence="3" id="KW-1185">Reference proteome</keyword>
<accession>A0A182W5H7</accession>
<evidence type="ECO:0000313" key="2">
    <source>
        <dbReference type="EnsemblMetazoa" id="AMIN005593-PA"/>
    </source>
</evidence>
<dbReference type="PROSITE" id="PS51286">
    <property type="entry name" value="RAP"/>
    <property type="match status" value="1"/>
</dbReference>
<protein>
    <submittedName>
        <fullName evidence="2">RAP domain-containing protein</fullName>
    </submittedName>
</protein>
<feature type="domain" description="RAP" evidence="1">
    <location>
        <begin position="577"/>
        <end position="634"/>
    </location>
</feature>
<name>A0A182W5H7_9DIPT</name>
<reference evidence="3" key="1">
    <citation type="submission" date="2013-03" db="EMBL/GenBank/DDBJ databases">
        <title>The Genome Sequence of Anopheles minimus MINIMUS1.</title>
        <authorList>
            <consortium name="The Broad Institute Genomics Platform"/>
            <person name="Neafsey D.E."/>
            <person name="Walton C."/>
            <person name="Walker B."/>
            <person name="Young S.K."/>
            <person name="Zeng Q."/>
            <person name="Gargeya S."/>
            <person name="Fitzgerald M."/>
            <person name="Haas B."/>
            <person name="Abouelleil A."/>
            <person name="Allen A.W."/>
            <person name="Alvarado L."/>
            <person name="Arachchi H.M."/>
            <person name="Berlin A.M."/>
            <person name="Chapman S.B."/>
            <person name="Gainer-Dewar J."/>
            <person name="Goldberg J."/>
            <person name="Griggs A."/>
            <person name="Gujja S."/>
            <person name="Hansen M."/>
            <person name="Howarth C."/>
            <person name="Imamovic A."/>
            <person name="Ireland A."/>
            <person name="Larimer J."/>
            <person name="McCowan C."/>
            <person name="Murphy C."/>
            <person name="Pearson M."/>
            <person name="Poon T.W."/>
            <person name="Priest M."/>
            <person name="Roberts A."/>
            <person name="Saif S."/>
            <person name="Shea T."/>
            <person name="Sisk P."/>
            <person name="Sykes S."/>
            <person name="Wortman J."/>
            <person name="Nusbaum C."/>
            <person name="Birren B."/>
        </authorList>
    </citation>
    <scope>NUCLEOTIDE SEQUENCE [LARGE SCALE GENOMIC DNA]</scope>
    <source>
        <strain evidence="3">MINIMUS1</strain>
    </source>
</reference>
<dbReference type="Proteomes" id="UP000075920">
    <property type="component" value="Unassembled WGS sequence"/>
</dbReference>
<organism evidence="2 3">
    <name type="scientific">Anopheles minimus</name>
    <dbReference type="NCBI Taxonomy" id="112268"/>
    <lineage>
        <taxon>Eukaryota</taxon>
        <taxon>Metazoa</taxon>
        <taxon>Ecdysozoa</taxon>
        <taxon>Arthropoda</taxon>
        <taxon>Hexapoda</taxon>
        <taxon>Insecta</taxon>
        <taxon>Pterygota</taxon>
        <taxon>Neoptera</taxon>
        <taxon>Endopterygota</taxon>
        <taxon>Diptera</taxon>
        <taxon>Nematocera</taxon>
        <taxon>Culicoidea</taxon>
        <taxon>Culicidae</taxon>
        <taxon>Anophelinae</taxon>
        <taxon>Anopheles</taxon>
    </lineage>
</organism>
<dbReference type="VEuPathDB" id="VectorBase:AMIN005593"/>
<evidence type="ECO:0000313" key="3">
    <source>
        <dbReference type="Proteomes" id="UP000075920"/>
    </source>
</evidence>
<dbReference type="Pfam" id="PF08373">
    <property type="entry name" value="RAP"/>
    <property type="match status" value="1"/>
</dbReference>
<evidence type="ECO:0000259" key="1">
    <source>
        <dbReference type="PROSITE" id="PS51286"/>
    </source>
</evidence>